<keyword evidence="1" id="KW-0645">Protease</keyword>
<dbReference type="Gene3D" id="3.90.230.10">
    <property type="entry name" value="Creatinase/methionine aminopeptidase superfamily"/>
    <property type="match status" value="1"/>
</dbReference>
<dbReference type="InterPro" id="IPR036005">
    <property type="entry name" value="Creatinase/aminopeptidase-like"/>
</dbReference>
<dbReference type="Pfam" id="PF01321">
    <property type="entry name" value="Creatinase_N"/>
    <property type="match status" value="1"/>
</dbReference>
<keyword evidence="8" id="KW-0031">Aminopeptidase</keyword>
<dbReference type="SUPFAM" id="SSF53092">
    <property type="entry name" value="Creatinase/prolidase N-terminal domain"/>
    <property type="match status" value="1"/>
</dbReference>
<gene>
    <name evidence="8" type="ORF">ENP47_06180</name>
</gene>
<dbReference type="InterPro" id="IPR000994">
    <property type="entry name" value="Pept_M24"/>
</dbReference>
<dbReference type="PANTHER" id="PTHR46112">
    <property type="entry name" value="AMINOPEPTIDASE"/>
    <property type="match status" value="1"/>
</dbReference>
<evidence type="ECO:0000256" key="1">
    <source>
        <dbReference type="ARBA" id="ARBA00022670"/>
    </source>
</evidence>
<dbReference type="GO" id="GO:0008237">
    <property type="term" value="F:metallopeptidase activity"/>
    <property type="evidence" value="ECO:0007669"/>
    <property type="project" value="UniProtKB-KW"/>
</dbReference>
<accession>A0A7C1JV34</accession>
<keyword evidence="3" id="KW-0378">Hydrolase</keyword>
<evidence type="ECO:0000259" key="6">
    <source>
        <dbReference type="Pfam" id="PF00557"/>
    </source>
</evidence>
<dbReference type="GO" id="GO:0006508">
    <property type="term" value="P:proteolysis"/>
    <property type="evidence" value="ECO:0007669"/>
    <property type="project" value="UniProtKB-KW"/>
</dbReference>
<evidence type="ECO:0000259" key="7">
    <source>
        <dbReference type="Pfam" id="PF01321"/>
    </source>
</evidence>
<dbReference type="PROSITE" id="PS00491">
    <property type="entry name" value="PROLINE_PEPTIDASE"/>
    <property type="match status" value="1"/>
</dbReference>
<dbReference type="InterPro" id="IPR050659">
    <property type="entry name" value="Peptidase_M24B"/>
</dbReference>
<dbReference type="SUPFAM" id="SSF55920">
    <property type="entry name" value="Creatinase/aminopeptidase"/>
    <property type="match status" value="1"/>
</dbReference>
<keyword evidence="2 5" id="KW-0479">Metal-binding</keyword>
<evidence type="ECO:0000313" key="8">
    <source>
        <dbReference type="EMBL" id="HEF65164.1"/>
    </source>
</evidence>
<dbReference type="Pfam" id="PF00557">
    <property type="entry name" value="Peptidase_M24"/>
    <property type="match status" value="1"/>
</dbReference>
<dbReference type="AlphaFoldDB" id="A0A7C1JV34"/>
<feature type="domain" description="Peptidase M24" evidence="6">
    <location>
        <begin position="146"/>
        <end position="349"/>
    </location>
</feature>
<feature type="domain" description="Creatinase N-terminal" evidence="7">
    <location>
        <begin position="6"/>
        <end position="139"/>
    </location>
</feature>
<proteinExistence type="inferred from homology"/>
<name>A0A7C1JV34_THERO</name>
<dbReference type="GO" id="GO:0004177">
    <property type="term" value="F:aminopeptidase activity"/>
    <property type="evidence" value="ECO:0007669"/>
    <property type="project" value="UniProtKB-KW"/>
</dbReference>
<evidence type="ECO:0000256" key="3">
    <source>
        <dbReference type="ARBA" id="ARBA00022801"/>
    </source>
</evidence>
<dbReference type="InterPro" id="IPR001131">
    <property type="entry name" value="Peptidase_M24B_aminopep-P_CS"/>
</dbReference>
<dbReference type="InterPro" id="IPR029149">
    <property type="entry name" value="Creatin/AminoP/Spt16_N"/>
</dbReference>
<keyword evidence="4" id="KW-0482">Metalloprotease</keyword>
<comment type="similarity">
    <text evidence="5">Belongs to the peptidase M24B family.</text>
</comment>
<sequence>MNTETRLARLRERLREQELDAIVITHPSNRFWLSGFTGEDIPPNESAGHLVISQHEAVLVTSRLNSALAQQEARGYRIFDQERDFARGDATVLQELGARRVGFEDRAILYRDVRVLEETLGQHVELVPVGSLVDDLRAIKTPDELERIKQAQAITDAALQAVVAELRPGLTEREIALQLERALMEAGADGTAFPIAVASGPHGALPHYRPTQRPIAVGEPIVIDMGAVVGGYCADLTRTVWLGTADDQLERIFAVVLAAIEAAEQGIRPGMTGREADALAREVIARAGYGDAFTHSLGHGVGVRVHEAPSLSPASEQVLEPGHVVTIEPGIYLPGWGGVRIEDLVVIREHGVDVLTRTPKRLTLPGG</sequence>
<protein>
    <submittedName>
        <fullName evidence="8">Aminopeptidase P family protein</fullName>
    </submittedName>
</protein>
<evidence type="ECO:0000256" key="5">
    <source>
        <dbReference type="RuleBase" id="RU000590"/>
    </source>
</evidence>
<evidence type="ECO:0000256" key="2">
    <source>
        <dbReference type="ARBA" id="ARBA00022723"/>
    </source>
</evidence>
<dbReference type="EMBL" id="DSJL01000011">
    <property type="protein sequence ID" value="HEF65164.1"/>
    <property type="molecule type" value="Genomic_DNA"/>
</dbReference>
<dbReference type="InterPro" id="IPR000587">
    <property type="entry name" value="Creatinase_N"/>
</dbReference>
<dbReference type="Gene3D" id="3.40.350.10">
    <property type="entry name" value="Creatinase/prolidase N-terminal domain"/>
    <property type="match status" value="1"/>
</dbReference>
<evidence type="ECO:0000256" key="4">
    <source>
        <dbReference type="ARBA" id="ARBA00023049"/>
    </source>
</evidence>
<organism evidence="8">
    <name type="scientific">Thermomicrobium roseum</name>
    <dbReference type="NCBI Taxonomy" id="500"/>
    <lineage>
        <taxon>Bacteria</taxon>
        <taxon>Pseudomonadati</taxon>
        <taxon>Thermomicrobiota</taxon>
        <taxon>Thermomicrobia</taxon>
        <taxon>Thermomicrobiales</taxon>
        <taxon>Thermomicrobiaceae</taxon>
        <taxon>Thermomicrobium</taxon>
    </lineage>
</organism>
<dbReference type="CDD" id="cd01092">
    <property type="entry name" value="APP-like"/>
    <property type="match status" value="1"/>
</dbReference>
<dbReference type="PANTHER" id="PTHR46112:SF3">
    <property type="entry name" value="AMINOPEPTIDASE YPDF"/>
    <property type="match status" value="1"/>
</dbReference>
<reference evidence="8" key="1">
    <citation type="journal article" date="2020" name="mSystems">
        <title>Genome- and Community-Level Interaction Insights into Carbon Utilization and Element Cycling Functions of Hydrothermarchaeota in Hydrothermal Sediment.</title>
        <authorList>
            <person name="Zhou Z."/>
            <person name="Liu Y."/>
            <person name="Xu W."/>
            <person name="Pan J."/>
            <person name="Luo Z.H."/>
            <person name="Li M."/>
        </authorList>
    </citation>
    <scope>NUCLEOTIDE SEQUENCE [LARGE SCALE GENOMIC DNA]</scope>
    <source>
        <strain evidence="8">SpSt-222</strain>
    </source>
</reference>
<comment type="caution">
    <text evidence="8">The sequence shown here is derived from an EMBL/GenBank/DDBJ whole genome shotgun (WGS) entry which is preliminary data.</text>
</comment>
<dbReference type="GO" id="GO:0046872">
    <property type="term" value="F:metal ion binding"/>
    <property type="evidence" value="ECO:0007669"/>
    <property type="project" value="UniProtKB-KW"/>
</dbReference>